<accession>A0A7T8H0P1</accession>
<organism evidence="1 2">
    <name type="scientific">Caligus rogercresseyi</name>
    <name type="common">Sea louse</name>
    <dbReference type="NCBI Taxonomy" id="217165"/>
    <lineage>
        <taxon>Eukaryota</taxon>
        <taxon>Metazoa</taxon>
        <taxon>Ecdysozoa</taxon>
        <taxon>Arthropoda</taxon>
        <taxon>Crustacea</taxon>
        <taxon>Multicrustacea</taxon>
        <taxon>Hexanauplia</taxon>
        <taxon>Copepoda</taxon>
        <taxon>Siphonostomatoida</taxon>
        <taxon>Caligidae</taxon>
        <taxon>Caligus</taxon>
    </lineage>
</organism>
<dbReference type="AlphaFoldDB" id="A0A7T8H0P1"/>
<keyword evidence="2" id="KW-1185">Reference proteome</keyword>
<evidence type="ECO:0008006" key="3">
    <source>
        <dbReference type="Google" id="ProtNLM"/>
    </source>
</evidence>
<dbReference type="OrthoDB" id="8065733at2759"/>
<gene>
    <name evidence="1" type="ORF">FKW44_015631</name>
</gene>
<evidence type="ECO:0000313" key="2">
    <source>
        <dbReference type="Proteomes" id="UP000595437"/>
    </source>
</evidence>
<dbReference type="Pfam" id="PF13650">
    <property type="entry name" value="Asp_protease_2"/>
    <property type="match status" value="1"/>
</dbReference>
<sequence length="162" mass="18109">MAHSWDFAINDEAVVYSATVPHYKGLCGTVECYLRNPAAQQEVKVRALLDSGANVPLIEQQTAKHLGLTGRKQFLCLNVARGSSSTKEVQEVSFQIRSMDGYITTEMAGIVTGKVGNPFQPIDFDPRKRSYLNNIELADKFPTPNPRPIQVLLSEPYFSQYR</sequence>
<dbReference type="Gene3D" id="2.40.70.10">
    <property type="entry name" value="Acid Proteases"/>
    <property type="match status" value="1"/>
</dbReference>
<reference evidence="2" key="1">
    <citation type="submission" date="2021-01" db="EMBL/GenBank/DDBJ databases">
        <title>Caligus Genome Assembly.</title>
        <authorList>
            <person name="Gallardo-Escarate C."/>
        </authorList>
    </citation>
    <scope>NUCLEOTIDE SEQUENCE [LARGE SCALE GENOMIC DNA]</scope>
</reference>
<protein>
    <recommendedName>
        <fullName evidence="3">Peptidase A2 domain-containing protein</fullName>
    </recommendedName>
</protein>
<dbReference type="EMBL" id="CP045899">
    <property type="protein sequence ID" value="QQP41308.1"/>
    <property type="molecule type" value="Genomic_DNA"/>
</dbReference>
<dbReference type="InterPro" id="IPR021109">
    <property type="entry name" value="Peptidase_aspartic_dom_sf"/>
</dbReference>
<name>A0A7T8H0P1_CALRO</name>
<evidence type="ECO:0000313" key="1">
    <source>
        <dbReference type="EMBL" id="QQP41308.1"/>
    </source>
</evidence>
<dbReference type="SUPFAM" id="SSF50630">
    <property type="entry name" value="Acid proteases"/>
    <property type="match status" value="1"/>
</dbReference>
<dbReference type="Proteomes" id="UP000595437">
    <property type="component" value="Chromosome 10"/>
</dbReference>
<proteinExistence type="predicted"/>